<protein>
    <submittedName>
        <fullName evidence="1">Uncharacterized protein</fullName>
    </submittedName>
</protein>
<sequence>MEDNPAMWSPFLSQALRPQLLLCRPHLQFVSCNLQHLSCSVSWSNLWWDCGQDLCLSNKRRSYEMHHRRSSYAKTMSSSQPD</sequence>
<dbReference type="EMBL" id="WNTK01000007">
    <property type="protein sequence ID" value="KAG9480712.1"/>
    <property type="molecule type" value="Genomic_DNA"/>
</dbReference>
<dbReference type="Proteomes" id="UP000770717">
    <property type="component" value="Unassembled WGS sequence"/>
</dbReference>
<gene>
    <name evidence="1" type="ORF">GDO78_012267</name>
</gene>
<reference evidence="1" key="1">
    <citation type="thesis" date="2020" institute="ProQuest LLC" country="789 East Eisenhower Parkway, Ann Arbor, MI, USA">
        <title>Comparative Genomics and Chromosome Evolution.</title>
        <authorList>
            <person name="Mudd A.B."/>
        </authorList>
    </citation>
    <scope>NUCLEOTIDE SEQUENCE</scope>
    <source>
        <strain evidence="1">HN-11 Male</strain>
        <tissue evidence="1">Kidney and liver</tissue>
    </source>
</reference>
<proteinExistence type="predicted"/>
<keyword evidence="2" id="KW-1185">Reference proteome</keyword>
<comment type="caution">
    <text evidence="1">The sequence shown here is derived from an EMBL/GenBank/DDBJ whole genome shotgun (WGS) entry which is preliminary data.</text>
</comment>
<name>A0A8J6K5L5_ELECQ</name>
<dbReference type="AlphaFoldDB" id="A0A8J6K5L5"/>
<accession>A0A8J6K5L5</accession>
<evidence type="ECO:0000313" key="2">
    <source>
        <dbReference type="Proteomes" id="UP000770717"/>
    </source>
</evidence>
<organism evidence="1 2">
    <name type="scientific">Eleutherodactylus coqui</name>
    <name type="common">Puerto Rican coqui</name>
    <dbReference type="NCBI Taxonomy" id="57060"/>
    <lineage>
        <taxon>Eukaryota</taxon>
        <taxon>Metazoa</taxon>
        <taxon>Chordata</taxon>
        <taxon>Craniata</taxon>
        <taxon>Vertebrata</taxon>
        <taxon>Euteleostomi</taxon>
        <taxon>Amphibia</taxon>
        <taxon>Batrachia</taxon>
        <taxon>Anura</taxon>
        <taxon>Neobatrachia</taxon>
        <taxon>Hyloidea</taxon>
        <taxon>Eleutherodactylidae</taxon>
        <taxon>Eleutherodactylinae</taxon>
        <taxon>Eleutherodactylus</taxon>
        <taxon>Eleutherodactylus</taxon>
    </lineage>
</organism>
<evidence type="ECO:0000313" key="1">
    <source>
        <dbReference type="EMBL" id="KAG9480712.1"/>
    </source>
</evidence>